<feature type="region of interest" description="Disordered" evidence="15">
    <location>
        <begin position="642"/>
        <end position="675"/>
    </location>
</feature>
<evidence type="ECO:0000256" key="6">
    <source>
        <dbReference type="ARBA" id="ARBA00020658"/>
    </source>
</evidence>
<dbReference type="Pfam" id="PF04048">
    <property type="entry name" value="Sec8_N"/>
    <property type="match status" value="1"/>
</dbReference>
<dbReference type="Pfam" id="PF01321">
    <property type="entry name" value="Creatinase_N"/>
    <property type="match status" value="1"/>
</dbReference>
<dbReference type="Gene3D" id="3.90.230.10">
    <property type="entry name" value="Creatinase/methionine aminopeptidase superfamily"/>
    <property type="match status" value="1"/>
</dbReference>
<evidence type="ECO:0000256" key="5">
    <source>
        <dbReference type="ARBA" id="ARBA00012574"/>
    </source>
</evidence>
<evidence type="ECO:0000256" key="1">
    <source>
        <dbReference type="ARBA" id="ARBA00001424"/>
    </source>
</evidence>
<feature type="region of interest" description="Disordered" evidence="15">
    <location>
        <begin position="1146"/>
        <end position="1170"/>
    </location>
</feature>
<keyword evidence="7" id="KW-0031">Aminopeptidase</keyword>
<dbReference type="FunFam" id="3.90.230.10:FF:000007">
    <property type="entry name" value="Xaa-Pro aminopeptidase P"/>
    <property type="match status" value="1"/>
</dbReference>
<dbReference type="OrthoDB" id="272977at2759"/>
<dbReference type="CDD" id="cd01085">
    <property type="entry name" value="APP"/>
    <property type="match status" value="1"/>
</dbReference>
<keyword evidence="9" id="KW-0479">Metal-binding</keyword>
<evidence type="ECO:0000256" key="11">
    <source>
        <dbReference type="ARBA" id="ARBA00023049"/>
    </source>
</evidence>
<gene>
    <name evidence="21" type="ORF">L228DRAFT_254478</name>
</gene>
<evidence type="ECO:0000256" key="3">
    <source>
        <dbReference type="ARBA" id="ARBA00002443"/>
    </source>
</evidence>
<dbReference type="InterPro" id="IPR001131">
    <property type="entry name" value="Peptidase_M24B_aminopep-P_CS"/>
</dbReference>
<evidence type="ECO:0000259" key="19">
    <source>
        <dbReference type="Pfam" id="PF16188"/>
    </source>
</evidence>
<feature type="region of interest" description="Disordered" evidence="15">
    <location>
        <begin position="1413"/>
        <end position="1443"/>
    </location>
</feature>
<dbReference type="SUPFAM" id="SSF53092">
    <property type="entry name" value="Creatinase/prolidase N-terminal domain"/>
    <property type="match status" value="1"/>
</dbReference>
<evidence type="ECO:0000256" key="9">
    <source>
        <dbReference type="ARBA" id="ARBA00022723"/>
    </source>
</evidence>
<feature type="domain" description="Peptidase M24" evidence="16">
    <location>
        <begin position="325"/>
        <end position="543"/>
    </location>
</feature>
<dbReference type="InterPro" id="IPR032416">
    <property type="entry name" value="Peptidase_M24_C"/>
</dbReference>
<organism evidence="21 22">
    <name type="scientific">Xylona heveae (strain CBS 132557 / TC161)</name>
    <dbReference type="NCBI Taxonomy" id="1328760"/>
    <lineage>
        <taxon>Eukaryota</taxon>
        <taxon>Fungi</taxon>
        <taxon>Dikarya</taxon>
        <taxon>Ascomycota</taxon>
        <taxon>Pezizomycotina</taxon>
        <taxon>Xylonomycetes</taxon>
        <taxon>Xylonales</taxon>
        <taxon>Xylonaceae</taxon>
        <taxon>Xylona</taxon>
    </lineage>
</organism>
<dbReference type="OMA" id="MTEDASR"/>
<dbReference type="FunFam" id="3.40.350.10:FF:000010">
    <property type="entry name" value="Probable Xaa-Pro aminopeptidase P"/>
    <property type="match status" value="1"/>
</dbReference>
<evidence type="ECO:0000256" key="2">
    <source>
        <dbReference type="ARBA" id="ARBA00001936"/>
    </source>
</evidence>
<evidence type="ECO:0000256" key="7">
    <source>
        <dbReference type="ARBA" id="ARBA00022438"/>
    </source>
</evidence>
<keyword evidence="11" id="KW-0482">Metalloprotease</keyword>
<keyword evidence="12" id="KW-0464">Manganese</keyword>
<comment type="cofactor">
    <cofactor evidence="2">
        <name>Mn(2+)</name>
        <dbReference type="ChEBI" id="CHEBI:29035"/>
    </cofactor>
</comment>
<dbReference type="PANTHER" id="PTHR43763">
    <property type="entry name" value="XAA-PRO AMINOPEPTIDASE 1"/>
    <property type="match status" value="1"/>
</dbReference>
<name>A0A164ZK28_XYLHT</name>
<dbReference type="Gene3D" id="3.40.350.10">
    <property type="entry name" value="Creatinase/prolidase N-terminal domain"/>
    <property type="match status" value="2"/>
</dbReference>
<evidence type="ECO:0000313" key="21">
    <source>
        <dbReference type="EMBL" id="KZF19192.1"/>
    </source>
</evidence>
<keyword evidence="8" id="KW-0645">Protease</keyword>
<protein>
    <recommendedName>
        <fullName evidence="6">Probable Xaa-Pro aminopeptidase P</fullName>
        <ecNumber evidence="5">3.4.11.9</ecNumber>
    </recommendedName>
    <alternativeName>
        <fullName evidence="13">Aminoacylproline aminopeptidase</fullName>
    </alternativeName>
    <alternativeName>
        <fullName evidence="14">Prolidase</fullName>
    </alternativeName>
</protein>
<feature type="compositionally biased region" description="Basic and acidic residues" evidence="15">
    <location>
        <begin position="1413"/>
        <end position="1424"/>
    </location>
</feature>
<dbReference type="PROSITE" id="PS00491">
    <property type="entry name" value="PROLINE_PEPTIDASE"/>
    <property type="match status" value="1"/>
</dbReference>
<keyword evidence="22" id="KW-1185">Reference proteome</keyword>
<dbReference type="GO" id="GO:0000145">
    <property type="term" value="C:exocyst"/>
    <property type="evidence" value="ECO:0007669"/>
    <property type="project" value="InterPro"/>
</dbReference>
<dbReference type="InterPro" id="IPR000994">
    <property type="entry name" value="Pept_M24"/>
</dbReference>
<dbReference type="FunCoup" id="A0A164ZK28">
    <property type="interactions" value="277"/>
</dbReference>
<dbReference type="GO" id="GO:0006904">
    <property type="term" value="P:vesicle docking involved in exocytosis"/>
    <property type="evidence" value="ECO:0007669"/>
    <property type="project" value="InterPro"/>
</dbReference>
<dbReference type="PANTHER" id="PTHR43763:SF6">
    <property type="entry name" value="XAA-PRO AMINOPEPTIDASE 1"/>
    <property type="match status" value="1"/>
</dbReference>
<dbReference type="InParanoid" id="A0A164ZK28"/>
<comment type="similarity">
    <text evidence="4">Belongs to the peptidase M24B family.</text>
</comment>
<evidence type="ECO:0000259" key="16">
    <source>
        <dbReference type="Pfam" id="PF00557"/>
    </source>
</evidence>
<comment type="catalytic activity">
    <reaction evidence="1">
        <text>Release of any N-terminal amino acid, including proline, that is linked to proline, even from a dipeptide or tripeptide.</text>
        <dbReference type="EC" id="3.4.11.9"/>
    </reaction>
</comment>
<evidence type="ECO:0000313" key="22">
    <source>
        <dbReference type="Proteomes" id="UP000076632"/>
    </source>
</evidence>
<dbReference type="InterPro" id="IPR050422">
    <property type="entry name" value="X-Pro_aminopeptidase_P"/>
</dbReference>
<evidence type="ECO:0000256" key="10">
    <source>
        <dbReference type="ARBA" id="ARBA00022801"/>
    </source>
</evidence>
<dbReference type="Pfam" id="PF16188">
    <property type="entry name" value="Peptidase_M24_C"/>
    <property type="match status" value="1"/>
</dbReference>
<dbReference type="SUPFAM" id="SSF55920">
    <property type="entry name" value="Creatinase/aminopeptidase"/>
    <property type="match status" value="1"/>
</dbReference>
<evidence type="ECO:0000259" key="20">
    <source>
        <dbReference type="Pfam" id="PF20652"/>
    </source>
</evidence>
<evidence type="ECO:0000256" key="13">
    <source>
        <dbReference type="ARBA" id="ARBA00030849"/>
    </source>
</evidence>
<dbReference type="InterPro" id="IPR048630">
    <property type="entry name" value="Sec8_M"/>
</dbReference>
<reference evidence="21 22" key="1">
    <citation type="journal article" date="2016" name="Fungal Biol.">
        <title>The genome of Xylona heveae provides a window into fungal endophytism.</title>
        <authorList>
            <person name="Gazis R."/>
            <person name="Kuo A."/>
            <person name="Riley R."/>
            <person name="LaButti K."/>
            <person name="Lipzen A."/>
            <person name="Lin J."/>
            <person name="Amirebrahimi M."/>
            <person name="Hesse C.N."/>
            <person name="Spatafora J.W."/>
            <person name="Henrissat B."/>
            <person name="Hainaut M."/>
            <person name="Grigoriev I.V."/>
            <person name="Hibbett D.S."/>
        </authorList>
    </citation>
    <scope>NUCLEOTIDE SEQUENCE [LARGE SCALE GENOMIC DNA]</scope>
    <source>
        <strain evidence="21 22">TC161</strain>
    </source>
</reference>
<dbReference type="STRING" id="1328760.A0A164ZK28"/>
<dbReference type="EMBL" id="KV407467">
    <property type="protein sequence ID" value="KZF19192.1"/>
    <property type="molecule type" value="Genomic_DNA"/>
</dbReference>
<dbReference type="Pfam" id="PF16189">
    <property type="entry name" value="Creatinase_N_2"/>
    <property type="match status" value="1"/>
</dbReference>
<sequence>MEQVNTSQRLAHLRELMKKNDVDIYIVPSEDSHQSEYIAPCDARREFISGFTGSAGCAVVTLERASLATDGRYFNQAEKQLDDNWELLKQGLTDVPTWQEWTADQSAGGKTVGVDPTVITAPDARKLSEKIKKKGGKDLVGIKHNLVDQVWGEDRPARPNEPVRVLGLEFAGKPFQEKLGELRKELDKKKSAGFIVSMLDEIAWFYNLRGSDIPYNPVFFSYALVTPTSATLYIDSSKIDDTVRSTLGDQVEIRPYEDIFKDAEALGQTIDPKSSDESVSERKFMVASRTSWALIEALGGADKVQEVRSPITDAKAIKNETELNGMRACHIRDGAALTEYFAWLEEQLVVKGAKLDEVQAADKLEAIRSKHHNFVGLSFDTISSTGPNAAVIHYSPERGNCDIIDPKAIYLCDSGAQYLDGTTDTTRTLHFGEPTEMERKAYTLVLKGNIALDRAVFPKGTTGFALDTLARQFLWEEGLDYRHGTGHGVGSYLNVHEGPIGIGTRVQYSEVSISAGNVISDEPGYYEDGKFGVRIENVVAVREASTEHQFGDKPYLCFETMTMVPMCRKLIDVSLLTDVEKSWLNFYHAAVYEKTKGFFEGDERTLAWLERETQPRERRPGGYGGLGDESAAELLPLSGARSPHLEPTAALSPMDRPGSSRGGWNEYRNNGQTNGVNGTGAYGDGPGSRQIEDVLQQIQRDWNFMTKDDCLPVQVALQLLDTSSLGRAHQYDNFQLTHQQLQSALKAIVNDHHQGFNSSIGTFHKIQSSIQASQGRIRTLRDSLVQAKTNLSSSKPELKDLATSSQKYEEMLQVLGRIEQLQLVPEKLEARISEKRFLAAVDVLQDGLRLIRRTEMENIRALSDLKVYLNNQHTSLTDILVEELHNHLYLKSPYCQDRWRIYAEHQGKTTGDDPRNTRPVYVFLDAADILKPMTEDASRNPEADTFYYIHMIVDSLNRMGRLDVAIDRISQRLPVELFKVVDKTNKEVDQRHPSTLRGHAENDQARLEVVTSKNDVRATIMNDFLSTLYAKFEAIAEGHRAVHHVVSGIVSREGIAKPDHLMSSFKELWKLYQSEMRSILHDYLATDSDVSYSAGAAPLGGIRYPHRIQRDRSKRMFKLSDMDNQSTQLTTEQEDLEQILKSSVPGLVSDSRRPAGASSNEANGQHEGGATGHKLLIEPSVFNMGILLPPSLAFLQRLKDVVPPDSDIVLSTLTSFLDDFLVNVFHPQLDESLMDLCTRTFIELDAFQQDPGWANHAKSPILKGTTAFFNLISAFCKMLDNIPHDQAFTQLIITQMVTYYDKCCGWYKALVTKSPSQLQEGSSRLRAAAAITEPGELRDILTRLWDTVDGDESRKEELIQKEIEDLLRRNKDAPLDAVDIIGDNKTIGYLCMLYTSMEWLAARVGRLRHISDRSNDSTRREPGKPGRPRRWTLLNSPRPQGDETKTYLPMTQESAVTFDGVVNSYRELATTALFTLHLEIRCQAIQKLSQVFQNTHKLEQAVNEADPTIIALNSNLVTFDETISTYVGKREHQFITNSLGRLLDTLLIHSPTRIPVMNMHGCERMQLNILVLQQNLKNIETEDDVSLARSSRFFDLFVDGPDAIVERARKASASASSKGPNKDQNQEQNPGLEFTYDELKALVELCYSEGLTSERREASMQAKRKLNDCLLGLSEHLWQT</sequence>
<dbReference type="InterPro" id="IPR033740">
    <property type="entry name" value="Pept_M24B"/>
</dbReference>
<dbReference type="InterPro" id="IPR007191">
    <property type="entry name" value="Sec8_exocyst_N"/>
</dbReference>
<dbReference type="EC" id="3.4.11.9" evidence="5"/>
<feature type="domain" description="Creatinase N-terminal" evidence="17">
    <location>
        <begin position="9"/>
        <end position="134"/>
    </location>
</feature>
<accession>A0A164ZK28</accession>
<evidence type="ECO:0000256" key="14">
    <source>
        <dbReference type="ARBA" id="ARBA00032413"/>
    </source>
</evidence>
<keyword evidence="10" id="KW-0378">Hydrolase</keyword>
<dbReference type="InterPro" id="IPR036005">
    <property type="entry name" value="Creatinase/aminopeptidase-like"/>
</dbReference>
<dbReference type="FunFam" id="3.40.350.10:FF:000003">
    <property type="entry name" value="Xaa-pro aminopeptidase P"/>
    <property type="match status" value="1"/>
</dbReference>
<dbReference type="GeneID" id="28898970"/>
<dbReference type="GO" id="GO:0006508">
    <property type="term" value="P:proteolysis"/>
    <property type="evidence" value="ECO:0007669"/>
    <property type="project" value="UniProtKB-KW"/>
</dbReference>
<dbReference type="InterPro" id="IPR000587">
    <property type="entry name" value="Creatinase_N"/>
</dbReference>
<feature type="region of interest" description="Disordered" evidence="15">
    <location>
        <begin position="1608"/>
        <end position="1630"/>
    </location>
</feature>
<proteinExistence type="inferred from homology"/>
<dbReference type="Pfam" id="PF20652">
    <property type="entry name" value="Sec8_C"/>
    <property type="match status" value="1"/>
</dbReference>
<evidence type="ECO:0000256" key="12">
    <source>
        <dbReference type="ARBA" id="ARBA00023211"/>
    </source>
</evidence>
<dbReference type="GO" id="GO:0070006">
    <property type="term" value="F:metalloaminopeptidase activity"/>
    <property type="evidence" value="ECO:0007669"/>
    <property type="project" value="InterPro"/>
</dbReference>
<comment type="function">
    <text evidence="3">Catalyzes the removal of a penultimate prolyl residue from the N-termini of peptides.</text>
</comment>
<dbReference type="GO" id="GO:0046872">
    <property type="term" value="F:metal ion binding"/>
    <property type="evidence" value="ECO:0007669"/>
    <property type="project" value="UniProtKB-KW"/>
</dbReference>
<dbReference type="RefSeq" id="XP_018184747.1">
    <property type="nucleotide sequence ID" value="XM_018333833.1"/>
</dbReference>
<dbReference type="InterPro" id="IPR029149">
    <property type="entry name" value="Creatin/AminoP/Spt16_N"/>
</dbReference>
<evidence type="ECO:0000256" key="4">
    <source>
        <dbReference type="ARBA" id="ARBA00008766"/>
    </source>
</evidence>
<evidence type="ECO:0000259" key="18">
    <source>
        <dbReference type="Pfam" id="PF04048"/>
    </source>
</evidence>
<evidence type="ECO:0000256" key="8">
    <source>
        <dbReference type="ARBA" id="ARBA00022670"/>
    </source>
</evidence>
<evidence type="ECO:0000259" key="17">
    <source>
        <dbReference type="Pfam" id="PF01321"/>
    </source>
</evidence>
<feature type="domain" description="Peptidase M24 C-terminal" evidence="19">
    <location>
        <begin position="554"/>
        <end position="615"/>
    </location>
</feature>
<feature type="domain" description="Exocyst complex component Sec8 middle helical bundle" evidence="20">
    <location>
        <begin position="940"/>
        <end position="1192"/>
    </location>
</feature>
<evidence type="ECO:0000256" key="15">
    <source>
        <dbReference type="SAM" id="MobiDB-lite"/>
    </source>
</evidence>
<feature type="domain" description="Exocyst complex component Sec8 N-terminal" evidence="18">
    <location>
        <begin position="690"/>
        <end position="830"/>
    </location>
</feature>
<dbReference type="Pfam" id="PF00557">
    <property type="entry name" value="Peptidase_M24"/>
    <property type="match status" value="1"/>
</dbReference>
<dbReference type="Proteomes" id="UP000076632">
    <property type="component" value="Unassembled WGS sequence"/>
</dbReference>